<dbReference type="RefSeq" id="WP_344086038.1">
    <property type="nucleotide sequence ID" value="NZ_BAAALS010000028.1"/>
</dbReference>
<gene>
    <name evidence="2" type="ORF">GCM10009681_46950</name>
</gene>
<reference evidence="3" key="1">
    <citation type="journal article" date="2019" name="Int. J. Syst. Evol. Microbiol.">
        <title>The Global Catalogue of Microorganisms (GCM) 10K type strain sequencing project: providing services to taxonomists for standard genome sequencing and annotation.</title>
        <authorList>
            <consortium name="The Broad Institute Genomics Platform"/>
            <consortium name="The Broad Institute Genome Sequencing Center for Infectious Disease"/>
            <person name="Wu L."/>
            <person name="Ma J."/>
        </authorList>
    </citation>
    <scope>NUCLEOTIDE SEQUENCE [LARGE SCALE GENOMIC DNA]</scope>
    <source>
        <strain evidence="3">JCM 13249</strain>
    </source>
</reference>
<proteinExistence type="predicted"/>
<keyword evidence="1" id="KW-0472">Membrane</keyword>
<evidence type="ECO:0008006" key="4">
    <source>
        <dbReference type="Google" id="ProtNLM"/>
    </source>
</evidence>
<evidence type="ECO:0000313" key="2">
    <source>
        <dbReference type="EMBL" id="GAA1770179.1"/>
    </source>
</evidence>
<keyword evidence="1" id="KW-0812">Transmembrane</keyword>
<feature type="transmembrane region" description="Helical" evidence="1">
    <location>
        <begin position="110"/>
        <end position="128"/>
    </location>
</feature>
<keyword evidence="3" id="KW-1185">Reference proteome</keyword>
<protein>
    <recommendedName>
        <fullName evidence="4">DUF4386 domain-containing protein</fullName>
    </recommendedName>
</protein>
<comment type="caution">
    <text evidence="2">The sequence shown here is derived from an EMBL/GenBank/DDBJ whole genome shotgun (WGS) entry which is preliminary data.</text>
</comment>
<dbReference type="EMBL" id="BAAALS010000028">
    <property type="protein sequence ID" value="GAA1770179.1"/>
    <property type="molecule type" value="Genomic_DNA"/>
</dbReference>
<evidence type="ECO:0000313" key="3">
    <source>
        <dbReference type="Proteomes" id="UP001500655"/>
    </source>
</evidence>
<feature type="transmembrane region" description="Helical" evidence="1">
    <location>
        <begin position="75"/>
        <end position="98"/>
    </location>
</feature>
<keyword evidence="1" id="KW-1133">Transmembrane helix</keyword>
<dbReference type="Proteomes" id="UP001500655">
    <property type="component" value="Unassembled WGS sequence"/>
</dbReference>
<sequence>MSAITAPPPGAVVEATTAPTARVLRTAGRAALAYAGLYLLTFVANSFASTMVASFAEEYPTAAQLQDQLPISATFAAVFAAAAVLGIVALTGVATYIGRAGSTLAPALRALAGAVGVGMFGSAVAALVQRGMINDYIAGSGADAAAQSAVIQGLFALPQTFAAVTGIAFASWLVVAALTGLLPTWMRVINLIVGLVSVLALYVGFPIGLLLSIPYFAALGTWALRASRTA</sequence>
<evidence type="ECO:0000256" key="1">
    <source>
        <dbReference type="SAM" id="Phobius"/>
    </source>
</evidence>
<organism evidence="2 3">
    <name type="scientific">Luedemannella helvata</name>
    <dbReference type="NCBI Taxonomy" id="349315"/>
    <lineage>
        <taxon>Bacteria</taxon>
        <taxon>Bacillati</taxon>
        <taxon>Actinomycetota</taxon>
        <taxon>Actinomycetes</taxon>
        <taxon>Micromonosporales</taxon>
        <taxon>Micromonosporaceae</taxon>
        <taxon>Luedemannella</taxon>
    </lineage>
</organism>
<feature type="transmembrane region" description="Helical" evidence="1">
    <location>
        <begin position="161"/>
        <end position="182"/>
    </location>
</feature>
<feature type="transmembrane region" description="Helical" evidence="1">
    <location>
        <begin position="189"/>
        <end position="217"/>
    </location>
</feature>
<name>A0ABP4X4M0_9ACTN</name>
<feature type="transmembrane region" description="Helical" evidence="1">
    <location>
        <begin position="31"/>
        <end position="55"/>
    </location>
</feature>
<accession>A0ABP4X4M0</accession>